<dbReference type="GO" id="GO:0008168">
    <property type="term" value="F:methyltransferase activity"/>
    <property type="evidence" value="ECO:0007669"/>
    <property type="project" value="UniProtKB-KW"/>
</dbReference>
<dbReference type="InterPro" id="IPR050196">
    <property type="entry name" value="Cytochrome_P450_Monoox"/>
</dbReference>
<sequence length="259" mass="29895">MTWTRNYTYNLVKERLEEIESIDDNEKLSTDMLSMLLTANKSNDNNEKPMTNEEIGDNIAEILIEGVDSPSNTLSFVLYYIGNDPDIKQRVLDEIDNIFGDGPDFNVTYEDLSKLEYIEAVIKEVLRVRPVTATITRFATHSDQIDEFQIPSSTHLSVNILSLHVHQNYWEEPTKFNPLRFLASSNNEKETYDKNALVYFGGGLRMCPGRQFAMTLLKMMVVLLYSKYKFEVITKEPLAQNSINTQCKELKIRIRCLKV</sequence>
<evidence type="ECO:0000256" key="2">
    <source>
        <dbReference type="ARBA" id="ARBA00022617"/>
    </source>
</evidence>
<keyword evidence="4 8" id="KW-0560">Oxidoreductase</keyword>
<name>A0A015NF64_RHIIW</name>
<dbReference type="InterPro" id="IPR002401">
    <property type="entry name" value="Cyt_P450_E_grp-I"/>
</dbReference>
<comment type="caution">
    <text evidence="9">The sequence shown here is derived from an EMBL/GenBank/DDBJ whole genome shotgun (WGS) entry which is preliminary data.</text>
</comment>
<dbReference type="PANTHER" id="PTHR24291">
    <property type="entry name" value="CYTOCHROME P450 FAMILY 4"/>
    <property type="match status" value="1"/>
</dbReference>
<keyword evidence="5 7" id="KW-0408">Iron</keyword>
<keyword evidence="9" id="KW-0808">Transferase</keyword>
<dbReference type="InterPro" id="IPR001128">
    <property type="entry name" value="Cyt_P450"/>
</dbReference>
<dbReference type="HOGENOM" id="CLU_001570_5_7_1"/>
<reference evidence="9 10" key="1">
    <citation type="submission" date="2014-02" db="EMBL/GenBank/DDBJ databases">
        <title>Single nucleus genome sequencing reveals high similarity among nuclei of an endomycorrhizal fungus.</title>
        <authorList>
            <person name="Lin K."/>
            <person name="Geurts R."/>
            <person name="Zhang Z."/>
            <person name="Limpens E."/>
            <person name="Saunders D.G."/>
            <person name="Mu D."/>
            <person name="Pang E."/>
            <person name="Cao H."/>
            <person name="Cha H."/>
            <person name="Lin T."/>
            <person name="Zhou Q."/>
            <person name="Shang Y."/>
            <person name="Li Y."/>
            <person name="Ivanov S."/>
            <person name="Sharma T."/>
            <person name="Velzen R.V."/>
            <person name="Ruijter N.D."/>
            <person name="Aanen D.K."/>
            <person name="Win J."/>
            <person name="Kamoun S."/>
            <person name="Bisseling T."/>
            <person name="Huang S."/>
        </authorList>
    </citation>
    <scope>NUCLEOTIDE SEQUENCE [LARGE SCALE GENOMIC DNA]</scope>
    <source>
        <strain evidence="10">DAOM197198w</strain>
    </source>
</reference>
<organism evidence="9 10">
    <name type="scientific">Rhizophagus irregularis (strain DAOM 197198w)</name>
    <name type="common">Glomus intraradices</name>
    <dbReference type="NCBI Taxonomy" id="1432141"/>
    <lineage>
        <taxon>Eukaryota</taxon>
        <taxon>Fungi</taxon>
        <taxon>Fungi incertae sedis</taxon>
        <taxon>Mucoromycota</taxon>
        <taxon>Glomeromycotina</taxon>
        <taxon>Glomeromycetes</taxon>
        <taxon>Glomerales</taxon>
        <taxon>Glomeraceae</taxon>
        <taxon>Rhizophagus</taxon>
    </lineage>
</organism>
<dbReference type="InterPro" id="IPR017972">
    <property type="entry name" value="Cyt_P450_CS"/>
</dbReference>
<keyword evidence="3 7" id="KW-0479">Metal-binding</keyword>
<evidence type="ECO:0000256" key="7">
    <source>
        <dbReference type="PIRSR" id="PIRSR602401-1"/>
    </source>
</evidence>
<keyword evidence="10" id="KW-1185">Reference proteome</keyword>
<dbReference type="AlphaFoldDB" id="A0A015NF64"/>
<gene>
    <name evidence="9" type="ORF">RirG_018990</name>
</gene>
<accession>A0A015NF64</accession>
<evidence type="ECO:0000256" key="3">
    <source>
        <dbReference type="ARBA" id="ARBA00022723"/>
    </source>
</evidence>
<dbReference type="PROSITE" id="PS00086">
    <property type="entry name" value="CYTOCHROME_P450"/>
    <property type="match status" value="1"/>
</dbReference>
<dbReference type="GO" id="GO:0032259">
    <property type="term" value="P:methylation"/>
    <property type="evidence" value="ECO:0007669"/>
    <property type="project" value="UniProtKB-KW"/>
</dbReference>
<dbReference type="PANTHER" id="PTHR24291:SF50">
    <property type="entry name" value="BIFUNCTIONAL ALBAFLAVENONE MONOOXYGENASE_TERPENE SYNTHASE"/>
    <property type="match status" value="1"/>
</dbReference>
<feature type="binding site" description="axial binding residue" evidence="7">
    <location>
        <position position="207"/>
    </location>
    <ligand>
        <name>heme</name>
        <dbReference type="ChEBI" id="CHEBI:30413"/>
    </ligand>
    <ligandPart>
        <name>Fe</name>
        <dbReference type="ChEBI" id="CHEBI:18248"/>
    </ligandPart>
</feature>
<dbReference type="Proteomes" id="UP000022910">
    <property type="component" value="Unassembled WGS sequence"/>
</dbReference>
<keyword evidence="9" id="KW-0489">Methyltransferase</keyword>
<evidence type="ECO:0000256" key="4">
    <source>
        <dbReference type="ARBA" id="ARBA00023002"/>
    </source>
</evidence>
<evidence type="ECO:0000313" key="9">
    <source>
        <dbReference type="EMBL" id="EXX77973.1"/>
    </source>
</evidence>
<comment type="similarity">
    <text evidence="1 8">Belongs to the cytochrome P450 family.</text>
</comment>
<evidence type="ECO:0000256" key="1">
    <source>
        <dbReference type="ARBA" id="ARBA00010617"/>
    </source>
</evidence>
<dbReference type="GO" id="GO:0020037">
    <property type="term" value="F:heme binding"/>
    <property type="evidence" value="ECO:0007669"/>
    <property type="project" value="InterPro"/>
</dbReference>
<dbReference type="Gene3D" id="1.10.630.10">
    <property type="entry name" value="Cytochrome P450"/>
    <property type="match status" value="1"/>
</dbReference>
<keyword evidence="2 7" id="KW-0349">Heme</keyword>
<dbReference type="STRING" id="1432141.A0A015NF64"/>
<dbReference type="EMBL" id="JEMT01009840">
    <property type="protein sequence ID" value="EXX77973.1"/>
    <property type="molecule type" value="Genomic_DNA"/>
</dbReference>
<dbReference type="PRINTS" id="PR00463">
    <property type="entry name" value="EP450I"/>
</dbReference>
<evidence type="ECO:0000256" key="6">
    <source>
        <dbReference type="ARBA" id="ARBA00023033"/>
    </source>
</evidence>
<dbReference type="OMA" id="SINTQCK"/>
<evidence type="ECO:0000256" key="8">
    <source>
        <dbReference type="RuleBase" id="RU000461"/>
    </source>
</evidence>
<dbReference type="GO" id="GO:0004497">
    <property type="term" value="F:monooxygenase activity"/>
    <property type="evidence" value="ECO:0007669"/>
    <property type="project" value="UniProtKB-KW"/>
</dbReference>
<dbReference type="GO" id="GO:0005506">
    <property type="term" value="F:iron ion binding"/>
    <property type="evidence" value="ECO:0007669"/>
    <property type="project" value="InterPro"/>
</dbReference>
<evidence type="ECO:0000256" key="5">
    <source>
        <dbReference type="ARBA" id="ARBA00023004"/>
    </source>
</evidence>
<dbReference type="InterPro" id="IPR036396">
    <property type="entry name" value="Cyt_P450_sf"/>
</dbReference>
<comment type="cofactor">
    <cofactor evidence="7">
        <name>heme</name>
        <dbReference type="ChEBI" id="CHEBI:30413"/>
    </cofactor>
</comment>
<evidence type="ECO:0000313" key="10">
    <source>
        <dbReference type="Proteomes" id="UP000022910"/>
    </source>
</evidence>
<keyword evidence="6 8" id="KW-0503">Monooxygenase</keyword>
<protein>
    <submittedName>
        <fullName evidence="9">Sterol 14-demethylase</fullName>
    </submittedName>
</protein>
<dbReference type="GO" id="GO:0016705">
    <property type="term" value="F:oxidoreductase activity, acting on paired donors, with incorporation or reduction of molecular oxygen"/>
    <property type="evidence" value="ECO:0007669"/>
    <property type="project" value="InterPro"/>
</dbReference>
<dbReference type="PRINTS" id="PR00385">
    <property type="entry name" value="P450"/>
</dbReference>
<dbReference type="Pfam" id="PF00067">
    <property type="entry name" value="p450"/>
    <property type="match status" value="1"/>
</dbReference>
<dbReference type="OrthoDB" id="1470350at2759"/>
<dbReference type="SUPFAM" id="SSF48264">
    <property type="entry name" value="Cytochrome P450"/>
    <property type="match status" value="1"/>
</dbReference>
<proteinExistence type="inferred from homology"/>